<accession>J9FHU2</accession>
<name>J9FHU2_9ZZZZ</name>
<dbReference type="AlphaFoldDB" id="J9FHU2"/>
<reference evidence="1" key="1">
    <citation type="journal article" date="2012" name="PLoS ONE">
        <title>Gene sets for utilization of primary and secondary nutrition supplies in the distal gut of endangered iberian lynx.</title>
        <authorList>
            <person name="Alcaide M."/>
            <person name="Messina E."/>
            <person name="Richter M."/>
            <person name="Bargiela R."/>
            <person name="Peplies J."/>
            <person name="Huws S.A."/>
            <person name="Newbold C.J."/>
            <person name="Golyshin P.N."/>
            <person name="Simon M.A."/>
            <person name="Lopez G."/>
            <person name="Yakimov M.M."/>
            <person name="Ferrer M."/>
        </authorList>
    </citation>
    <scope>NUCLEOTIDE SEQUENCE</scope>
</reference>
<gene>
    <name evidence="1" type="ORF">EVA_22686</name>
</gene>
<feature type="non-terminal residue" evidence="1">
    <location>
        <position position="1"/>
    </location>
</feature>
<proteinExistence type="predicted"/>
<sequence>NASNGGNCGGWFVLSLYGVGHADSLYGGRLCFTPS</sequence>
<organism evidence="1">
    <name type="scientific">gut metagenome</name>
    <dbReference type="NCBI Taxonomy" id="749906"/>
    <lineage>
        <taxon>unclassified sequences</taxon>
        <taxon>metagenomes</taxon>
        <taxon>organismal metagenomes</taxon>
    </lineage>
</organism>
<protein>
    <submittedName>
        <fullName evidence="1">Uncharacterized protein</fullName>
    </submittedName>
</protein>
<evidence type="ECO:0000313" key="1">
    <source>
        <dbReference type="EMBL" id="EJW89207.1"/>
    </source>
</evidence>
<comment type="caution">
    <text evidence="1">The sequence shown here is derived from an EMBL/GenBank/DDBJ whole genome shotgun (WGS) entry which is preliminary data.</text>
</comment>
<dbReference type="EMBL" id="AMCI01009623">
    <property type="protein sequence ID" value="EJW89207.1"/>
    <property type="molecule type" value="Genomic_DNA"/>
</dbReference>